<gene>
    <name evidence="1" type="ORF">CVLEPA_LOCUS12956</name>
</gene>
<proteinExistence type="predicted"/>
<sequence length="190" mass="21728">MLVSSYFILDQDVLEIKPSTMEKSFLLYLAIAAVIATSYADHVTSATHKAEPGATKKPNLFRGLAKAIAAFKKTKTNVSTIEEEAIPSNITTELEPLEPIAEVSFLGLIGNLLESFQRFTRWFRWQQFFEPEMEKEKHPFGFFGNFYNRLFGPSTRGFPWLENPSEGKPRHESFGNFFGFDDPKWNSDEE</sequence>
<evidence type="ECO:0000313" key="1">
    <source>
        <dbReference type="EMBL" id="CAK8682274.1"/>
    </source>
</evidence>
<dbReference type="Proteomes" id="UP001642483">
    <property type="component" value="Unassembled WGS sequence"/>
</dbReference>
<evidence type="ECO:0000313" key="2">
    <source>
        <dbReference type="Proteomes" id="UP001642483"/>
    </source>
</evidence>
<keyword evidence="2" id="KW-1185">Reference proteome</keyword>
<reference evidence="1 2" key="1">
    <citation type="submission" date="2024-02" db="EMBL/GenBank/DDBJ databases">
        <authorList>
            <person name="Daric V."/>
            <person name="Darras S."/>
        </authorList>
    </citation>
    <scope>NUCLEOTIDE SEQUENCE [LARGE SCALE GENOMIC DNA]</scope>
</reference>
<dbReference type="EMBL" id="CAWYQH010000090">
    <property type="protein sequence ID" value="CAK8682274.1"/>
    <property type="molecule type" value="Genomic_DNA"/>
</dbReference>
<comment type="caution">
    <text evidence="1">The sequence shown here is derived from an EMBL/GenBank/DDBJ whole genome shotgun (WGS) entry which is preliminary data.</text>
</comment>
<accession>A0ABP0FV50</accession>
<organism evidence="1 2">
    <name type="scientific">Clavelina lepadiformis</name>
    <name type="common">Light-bulb sea squirt</name>
    <name type="synonym">Ascidia lepadiformis</name>
    <dbReference type="NCBI Taxonomy" id="159417"/>
    <lineage>
        <taxon>Eukaryota</taxon>
        <taxon>Metazoa</taxon>
        <taxon>Chordata</taxon>
        <taxon>Tunicata</taxon>
        <taxon>Ascidiacea</taxon>
        <taxon>Aplousobranchia</taxon>
        <taxon>Clavelinidae</taxon>
        <taxon>Clavelina</taxon>
    </lineage>
</organism>
<protein>
    <submittedName>
        <fullName evidence="1">Uncharacterized protein</fullName>
    </submittedName>
</protein>
<name>A0ABP0FV50_CLALP</name>